<dbReference type="RefSeq" id="WP_185676705.1">
    <property type="nucleotide sequence ID" value="NZ_JACHVB010000052.1"/>
</dbReference>
<dbReference type="Pfam" id="PF09835">
    <property type="entry name" value="DUF2062"/>
    <property type="match status" value="1"/>
</dbReference>
<feature type="transmembrane region" description="Helical" evidence="1">
    <location>
        <begin position="64"/>
        <end position="91"/>
    </location>
</feature>
<protein>
    <submittedName>
        <fullName evidence="3">DUF2062 domain-containing protein</fullName>
    </submittedName>
</protein>
<dbReference type="AlphaFoldDB" id="A0A842HJG7"/>
<sequence>MTTEERHEQLKRKLHERIRRVKRLMRPLPRRATVHRYPFLKWFAQTARKRSYLWSFRRQHVLPAIYVGCILSMMPIYGIQIPCAFAVALLIRGNLMIMVATQFITNPVTFVPLYTAACFIGLEIMYLFGMPIPGGSVWDFSANIALHLKEMVTDLMGASTPRASLAALVQSTGMSGHALVALALKATILGGAIMGYLIGFVISLVYQIMARYYERSGRAIRQQFEEFARQAKLKIHLPGKNADPKDSTGS</sequence>
<evidence type="ECO:0000313" key="3">
    <source>
        <dbReference type="EMBL" id="MBC2595774.1"/>
    </source>
</evidence>
<evidence type="ECO:0000256" key="1">
    <source>
        <dbReference type="SAM" id="Phobius"/>
    </source>
</evidence>
<keyword evidence="1" id="KW-0812">Transmembrane</keyword>
<evidence type="ECO:0000313" key="4">
    <source>
        <dbReference type="Proteomes" id="UP000546464"/>
    </source>
</evidence>
<keyword evidence="4" id="KW-1185">Reference proteome</keyword>
<gene>
    <name evidence="3" type="ORF">H5P28_16020</name>
</gene>
<proteinExistence type="predicted"/>
<evidence type="ECO:0000259" key="2">
    <source>
        <dbReference type="Pfam" id="PF09835"/>
    </source>
</evidence>
<feature type="domain" description="DUF2062" evidence="2">
    <location>
        <begin position="46"/>
        <end position="216"/>
    </location>
</feature>
<feature type="transmembrane region" description="Helical" evidence="1">
    <location>
        <begin position="103"/>
        <end position="128"/>
    </location>
</feature>
<dbReference type="EMBL" id="JACHVB010000052">
    <property type="protein sequence ID" value="MBC2595774.1"/>
    <property type="molecule type" value="Genomic_DNA"/>
</dbReference>
<keyword evidence="1" id="KW-1133">Transmembrane helix</keyword>
<reference evidence="3 4" key="1">
    <citation type="submission" date="2020-07" db="EMBL/GenBank/DDBJ databases">
        <authorList>
            <person name="Feng X."/>
        </authorList>
    </citation>
    <scope>NUCLEOTIDE SEQUENCE [LARGE SCALE GENOMIC DNA]</scope>
    <source>
        <strain evidence="3 4">JCM31066</strain>
    </source>
</reference>
<comment type="caution">
    <text evidence="3">The sequence shown here is derived from an EMBL/GenBank/DDBJ whole genome shotgun (WGS) entry which is preliminary data.</text>
</comment>
<accession>A0A842HJG7</accession>
<dbReference type="InterPro" id="IPR018639">
    <property type="entry name" value="DUF2062"/>
</dbReference>
<feature type="transmembrane region" description="Helical" evidence="1">
    <location>
        <begin position="178"/>
        <end position="206"/>
    </location>
</feature>
<keyword evidence="1" id="KW-0472">Membrane</keyword>
<organism evidence="3 4">
    <name type="scientific">Ruficoccus amylovorans</name>
    <dbReference type="NCBI Taxonomy" id="1804625"/>
    <lineage>
        <taxon>Bacteria</taxon>
        <taxon>Pseudomonadati</taxon>
        <taxon>Verrucomicrobiota</taxon>
        <taxon>Opitutia</taxon>
        <taxon>Puniceicoccales</taxon>
        <taxon>Cerasicoccaceae</taxon>
        <taxon>Ruficoccus</taxon>
    </lineage>
</organism>
<dbReference type="Proteomes" id="UP000546464">
    <property type="component" value="Unassembled WGS sequence"/>
</dbReference>
<name>A0A842HJG7_9BACT</name>